<dbReference type="InterPro" id="IPR036388">
    <property type="entry name" value="WH-like_DNA-bd_sf"/>
</dbReference>
<dbReference type="Proteomes" id="UP000002067">
    <property type="component" value="Chromosome"/>
</dbReference>
<keyword evidence="3" id="KW-0804">Transcription</keyword>
<evidence type="ECO:0000256" key="1">
    <source>
        <dbReference type="ARBA" id="ARBA00023015"/>
    </source>
</evidence>
<reference evidence="5 6" key="1">
    <citation type="journal article" date="2009" name="J. Bacteriol.">
        <title>Complete genome sequence of the probiotic Lactobacillus rhamnosus ATCC 53103.</title>
        <authorList>
            <person name="Morita H."/>
            <person name="Toh H."/>
            <person name="Oshima K."/>
            <person name="Murakami M."/>
            <person name="Taylor T.D."/>
            <person name="Igimi S."/>
            <person name="Hattori M."/>
        </authorList>
    </citation>
    <scope>NUCLEOTIDE SEQUENCE [LARGE SCALE GENOMIC DNA]</scope>
    <source>
        <strain evidence="6">ATCC 53103 / LMG 18243 / GG [Tokyo]</strain>
    </source>
</reference>
<evidence type="ECO:0000313" key="6">
    <source>
        <dbReference type="Proteomes" id="UP000002067"/>
    </source>
</evidence>
<protein>
    <submittedName>
        <fullName evidence="5">Transcriptional regulator</fullName>
    </submittedName>
</protein>
<dbReference type="InterPro" id="IPR036390">
    <property type="entry name" value="WH_DNA-bd_sf"/>
</dbReference>
<evidence type="ECO:0000256" key="3">
    <source>
        <dbReference type="ARBA" id="ARBA00023163"/>
    </source>
</evidence>
<dbReference type="AlphaFoldDB" id="A0A809N188"/>
<dbReference type="Pfam" id="PF01638">
    <property type="entry name" value="HxlR"/>
    <property type="match status" value="1"/>
</dbReference>
<dbReference type="KEGG" id="lrg:LRHM_0524"/>
<keyword evidence="2" id="KW-0238">DNA-binding</keyword>
<dbReference type="EMBL" id="AP011548">
    <property type="protein sequence ID" value="BAI41051.1"/>
    <property type="molecule type" value="Genomic_DNA"/>
</dbReference>
<sequence>MMSGELYDCAAGCPVQNTVDIISGKWKSVILYHLFQGDATRFSTLNKAIPSVTERMLALQLAQLEADHVITKKPGDADGRATEYGLTEFGQTLAPVIQAMATWGEAYQARQKATA</sequence>
<gene>
    <name evidence="5" type="ordered locus">LRHM_0524</name>
</gene>
<dbReference type="PROSITE" id="PS51118">
    <property type="entry name" value="HTH_HXLR"/>
    <property type="match status" value="1"/>
</dbReference>
<dbReference type="Gene3D" id="1.10.10.10">
    <property type="entry name" value="Winged helix-like DNA-binding domain superfamily/Winged helix DNA-binding domain"/>
    <property type="match status" value="1"/>
</dbReference>
<feature type="domain" description="HTH hxlR-type" evidence="4">
    <location>
        <begin position="13"/>
        <end position="112"/>
    </location>
</feature>
<dbReference type="SUPFAM" id="SSF46785">
    <property type="entry name" value="Winged helix' DNA-binding domain"/>
    <property type="match status" value="1"/>
</dbReference>
<name>A0A809N188_LACRG</name>
<keyword evidence="1" id="KW-0805">Transcription regulation</keyword>
<evidence type="ECO:0000313" key="5">
    <source>
        <dbReference type="EMBL" id="BAI41051.1"/>
    </source>
</evidence>
<accession>A0A809N188</accession>
<dbReference type="GO" id="GO:0003677">
    <property type="term" value="F:DNA binding"/>
    <property type="evidence" value="ECO:0007669"/>
    <property type="project" value="UniProtKB-KW"/>
</dbReference>
<evidence type="ECO:0000259" key="4">
    <source>
        <dbReference type="PROSITE" id="PS51118"/>
    </source>
</evidence>
<evidence type="ECO:0000256" key="2">
    <source>
        <dbReference type="ARBA" id="ARBA00023125"/>
    </source>
</evidence>
<proteinExistence type="predicted"/>
<organism evidence="5 6">
    <name type="scientific">Lacticaseibacillus rhamnosus (strain ATCC 53103 / LMG 18243 / GG)</name>
    <name type="common">Lactobacillus rhamnosus</name>
    <dbReference type="NCBI Taxonomy" id="568703"/>
    <lineage>
        <taxon>Bacteria</taxon>
        <taxon>Bacillati</taxon>
        <taxon>Bacillota</taxon>
        <taxon>Bacilli</taxon>
        <taxon>Lactobacillales</taxon>
        <taxon>Lactobacillaceae</taxon>
        <taxon>Lacticaseibacillus</taxon>
    </lineage>
</organism>
<dbReference type="PANTHER" id="PTHR33204:SF29">
    <property type="entry name" value="TRANSCRIPTIONAL REGULATOR"/>
    <property type="match status" value="1"/>
</dbReference>
<dbReference type="InterPro" id="IPR002577">
    <property type="entry name" value="HTH_HxlR"/>
</dbReference>
<dbReference type="PANTHER" id="PTHR33204">
    <property type="entry name" value="TRANSCRIPTIONAL REGULATOR, MARR FAMILY"/>
    <property type="match status" value="1"/>
</dbReference>